<dbReference type="Gene3D" id="3.40.50.300">
    <property type="entry name" value="P-loop containing nucleotide triphosphate hydrolases"/>
    <property type="match status" value="1"/>
</dbReference>
<evidence type="ECO:0000256" key="7">
    <source>
        <dbReference type="ARBA" id="ARBA00023136"/>
    </source>
</evidence>
<dbReference type="GO" id="GO:0005524">
    <property type="term" value="F:ATP binding"/>
    <property type="evidence" value="ECO:0007669"/>
    <property type="project" value="UniProtKB-KW"/>
</dbReference>
<evidence type="ECO:0000313" key="9">
    <source>
        <dbReference type="EMBL" id="XAH72984.1"/>
    </source>
</evidence>
<dbReference type="Pfam" id="PF00005">
    <property type="entry name" value="ABC_tran"/>
    <property type="match status" value="1"/>
</dbReference>
<comment type="similarity">
    <text evidence="1">Belongs to the ABC transporter superfamily.</text>
</comment>
<evidence type="ECO:0000256" key="3">
    <source>
        <dbReference type="ARBA" id="ARBA00022475"/>
    </source>
</evidence>
<protein>
    <submittedName>
        <fullName evidence="9">ATP-binding cassette domain-containing protein</fullName>
    </submittedName>
</protein>
<accession>A0ABZ3ERY1</accession>
<gene>
    <name evidence="9" type="ORF">V6984_15930</name>
</gene>
<keyword evidence="2" id="KW-0813">Transport</keyword>
<keyword evidence="10" id="KW-1185">Reference proteome</keyword>
<organism evidence="9 10">
    <name type="scientific">Kineothrix sedimenti</name>
    <dbReference type="NCBI Taxonomy" id="3123317"/>
    <lineage>
        <taxon>Bacteria</taxon>
        <taxon>Bacillati</taxon>
        <taxon>Bacillota</taxon>
        <taxon>Clostridia</taxon>
        <taxon>Lachnospirales</taxon>
        <taxon>Lachnospiraceae</taxon>
        <taxon>Kineothrix</taxon>
    </lineage>
</organism>
<evidence type="ECO:0000256" key="5">
    <source>
        <dbReference type="ARBA" id="ARBA00022840"/>
    </source>
</evidence>
<feature type="domain" description="ABC transporter" evidence="8">
    <location>
        <begin position="5"/>
        <end position="241"/>
    </location>
</feature>
<dbReference type="InterPro" id="IPR003439">
    <property type="entry name" value="ABC_transporter-like_ATP-bd"/>
</dbReference>
<evidence type="ECO:0000256" key="6">
    <source>
        <dbReference type="ARBA" id="ARBA00022967"/>
    </source>
</evidence>
<proteinExistence type="inferred from homology"/>
<dbReference type="PROSITE" id="PS50893">
    <property type="entry name" value="ABC_TRANSPORTER_2"/>
    <property type="match status" value="1"/>
</dbReference>
<dbReference type="InterPro" id="IPR015856">
    <property type="entry name" value="ABC_transpr_CbiO/EcfA_su"/>
</dbReference>
<name>A0ABZ3ERY1_9FIRM</name>
<reference evidence="9 10" key="1">
    <citation type="submission" date="2024-02" db="EMBL/GenBank/DDBJ databases">
        <title>Bacterial strain from lacustrine sediment.</title>
        <authorList>
            <person name="Petit C."/>
            <person name="Fadhlaoui K."/>
        </authorList>
    </citation>
    <scope>NUCLEOTIDE SEQUENCE [LARGE SCALE GENOMIC DNA]</scope>
    <source>
        <strain evidence="9 10">IPX-CK</strain>
    </source>
</reference>
<dbReference type="InterPro" id="IPR003593">
    <property type="entry name" value="AAA+_ATPase"/>
</dbReference>
<keyword evidence="4" id="KW-0547">Nucleotide-binding</keyword>
<dbReference type="PANTHER" id="PTHR43553">
    <property type="entry name" value="HEAVY METAL TRANSPORTER"/>
    <property type="match status" value="1"/>
</dbReference>
<evidence type="ECO:0000256" key="4">
    <source>
        <dbReference type="ARBA" id="ARBA00022741"/>
    </source>
</evidence>
<dbReference type="CDD" id="cd03225">
    <property type="entry name" value="ABC_cobalt_CbiO_domain1"/>
    <property type="match status" value="1"/>
</dbReference>
<sequence length="277" mass="30904">MEEIIKVSDLTFAYDDGTVALEDINITIHKGDFVALIGQNGCGKTTLSKCLNGILKITKGEIVVGGLHVEQRPKIKDLVKNIGYVFQNPDHQLFNSKVYDEIAYAPRNIGLDEKEVDKRVKEAAATAGVKEALFEEQPVLLMKGLRQRVAIASILSLKPQVIIVDEPTTGQDYKQSLEIMEFLKELNEKHGHTILIITHEMHIVAQYAKRIMVMKKGEIFMDGTPGEVFSQPERLMEGYVKPPMVTRMAQLIDSTGASDGVINIEELKKIMEEGKIV</sequence>
<dbReference type="PANTHER" id="PTHR43553:SF21">
    <property type="entry name" value="ABC TRANSPORTER ATP-BINDING PROTEIN MA_1418-RELATED"/>
    <property type="match status" value="1"/>
</dbReference>
<evidence type="ECO:0000313" key="10">
    <source>
        <dbReference type="Proteomes" id="UP001451571"/>
    </source>
</evidence>
<keyword evidence="6" id="KW-1278">Translocase</keyword>
<keyword evidence="3" id="KW-1003">Cell membrane</keyword>
<dbReference type="InterPro" id="IPR050095">
    <property type="entry name" value="ECF_ABC_transporter_ATP-bd"/>
</dbReference>
<dbReference type="SUPFAM" id="SSF52540">
    <property type="entry name" value="P-loop containing nucleoside triphosphate hydrolases"/>
    <property type="match status" value="1"/>
</dbReference>
<dbReference type="EMBL" id="CP146256">
    <property type="protein sequence ID" value="XAH72984.1"/>
    <property type="molecule type" value="Genomic_DNA"/>
</dbReference>
<keyword evidence="7" id="KW-0472">Membrane</keyword>
<keyword evidence="5 9" id="KW-0067">ATP-binding</keyword>
<evidence type="ECO:0000256" key="2">
    <source>
        <dbReference type="ARBA" id="ARBA00022448"/>
    </source>
</evidence>
<dbReference type="InterPro" id="IPR027417">
    <property type="entry name" value="P-loop_NTPase"/>
</dbReference>
<dbReference type="SMART" id="SM00382">
    <property type="entry name" value="AAA"/>
    <property type="match status" value="1"/>
</dbReference>
<dbReference type="RefSeq" id="WP_342756595.1">
    <property type="nucleotide sequence ID" value="NZ_CP146256.1"/>
</dbReference>
<dbReference type="Proteomes" id="UP001451571">
    <property type="component" value="Chromosome"/>
</dbReference>
<evidence type="ECO:0000259" key="8">
    <source>
        <dbReference type="PROSITE" id="PS50893"/>
    </source>
</evidence>
<evidence type="ECO:0000256" key="1">
    <source>
        <dbReference type="ARBA" id="ARBA00005417"/>
    </source>
</evidence>